<evidence type="ECO:0000313" key="4">
    <source>
        <dbReference type="Proteomes" id="UP000006643"/>
    </source>
</evidence>
<dbReference type="InParanoid" id="D0NU74"/>
<dbReference type="CDD" id="cd00104">
    <property type="entry name" value="KAZAL_FS"/>
    <property type="match status" value="1"/>
</dbReference>
<feature type="chain" id="PRO_5003012925" evidence="1">
    <location>
        <begin position="20"/>
        <end position="89"/>
    </location>
</feature>
<dbReference type="eggNOG" id="ENOG502RH10">
    <property type="taxonomic scope" value="Eukaryota"/>
</dbReference>
<accession>D0NU74</accession>
<evidence type="ECO:0000256" key="1">
    <source>
        <dbReference type="SAM" id="SignalP"/>
    </source>
</evidence>
<proteinExistence type="predicted"/>
<dbReference type="Pfam" id="PF00050">
    <property type="entry name" value="Kazal_1"/>
    <property type="match status" value="1"/>
</dbReference>
<dbReference type="SMART" id="SM00280">
    <property type="entry name" value="KAZAL"/>
    <property type="match status" value="1"/>
</dbReference>
<dbReference type="RefSeq" id="XP_002897271.1">
    <property type="nucleotide sequence ID" value="XM_002897225.1"/>
</dbReference>
<gene>
    <name evidence="3" type="ORF">PITG_16827</name>
</gene>
<dbReference type="Proteomes" id="UP000006643">
    <property type="component" value="Unassembled WGS sequence"/>
</dbReference>
<feature type="signal peptide" evidence="1">
    <location>
        <begin position="1"/>
        <end position="19"/>
    </location>
</feature>
<dbReference type="GeneID" id="9469395"/>
<dbReference type="VEuPathDB" id="FungiDB:PITG_16827"/>
<sequence>MKITFFFALLAVTISSSAGDSVSARKLALSPGFEGSPCADMLCPEVHDPVCGTDKVTYPNECDLGLAQCAHPERNITVFARSTCAAVEF</sequence>
<dbReference type="InterPro" id="IPR002350">
    <property type="entry name" value="Kazal_dom"/>
</dbReference>
<dbReference type="SUPFAM" id="SSF100895">
    <property type="entry name" value="Kazal-type serine protease inhibitors"/>
    <property type="match status" value="1"/>
</dbReference>
<evidence type="ECO:0000259" key="2">
    <source>
        <dbReference type="PROSITE" id="PS51465"/>
    </source>
</evidence>
<feature type="domain" description="Kazal-like" evidence="2">
    <location>
        <begin position="32"/>
        <end position="86"/>
    </location>
</feature>
<evidence type="ECO:0000313" key="3">
    <source>
        <dbReference type="EMBL" id="EEY65207.1"/>
    </source>
</evidence>
<keyword evidence="4" id="KW-1185">Reference proteome</keyword>
<dbReference type="Gene3D" id="3.30.60.30">
    <property type="match status" value="1"/>
</dbReference>
<reference evidence="4" key="1">
    <citation type="journal article" date="2009" name="Nature">
        <title>Genome sequence and analysis of the Irish potato famine pathogen Phytophthora infestans.</title>
        <authorList>
            <consortium name="The Broad Institute Genome Sequencing Platform"/>
            <person name="Haas B.J."/>
            <person name="Kamoun S."/>
            <person name="Zody M.C."/>
            <person name="Jiang R.H."/>
            <person name="Handsaker R.E."/>
            <person name="Cano L.M."/>
            <person name="Grabherr M."/>
            <person name="Kodira C.D."/>
            <person name="Raffaele S."/>
            <person name="Torto-Alalibo T."/>
            <person name="Bozkurt T.O."/>
            <person name="Ah-Fong A.M."/>
            <person name="Alvarado L."/>
            <person name="Anderson V.L."/>
            <person name="Armstrong M.R."/>
            <person name="Avrova A."/>
            <person name="Baxter L."/>
            <person name="Beynon J."/>
            <person name="Boevink P.C."/>
            <person name="Bollmann S.R."/>
            <person name="Bos J.I."/>
            <person name="Bulone V."/>
            <person name="Cai G."/>
            <person name="Cakir C."/>
            <person name="Carrington J.C."/>
            <person name="Chawner M."/>
            <person name="Conti L."/>
            <person name="Costanzo S."/>
            <person name="Ewan R."/>
            <person name="Fahlgren N."/>
            <person name="Fischbach M.A."/>
            <person name="Fugelstad J."/>
            <person name="Gilroy E.M."/>
            <person name="Gnerre S."/>
            <person name="Green P.J."/>
            <person name="Grenville-Briggs L.J."/>
            <person name="Griffith J."/>
            <person name="Grunwald N.J."/>
            <person name="Horn K."/>
            <person name="Horner N.R."/>
            <person name="Hu C.H."/>
            <person name="Huitema E."/>
            <person name="Jeong D.H."/>
            <person name="Jones A.M."/>
            <person name="Jones J.D."/>
            <person name="Jones R.W."/>
            <person name="Karlsson E.K."/>
            <person name="Kunjeti S.G."/>
            <person name="Lamour K."/>
            <person name="Liu Z."/>
            <person name="Ma L."/>
            <person name="Maclean D."/>
            <person name="Chibucos M.C."/>
            <person name="McDonald H."/>
            <person name="McWalters J."/>
            <person name="Meijer H.J."/>
            <person name="Morgan W."/>
            <person name="Morris P.F."/>
            <person name="Munro C.A."/>
            <person name="O'Neill K."/>
            <person name="Ospina-Giraldo M."/>
            <person name="Pinzon A."/>
            <person name="Pritchard L."/>
            <person name="Ramsahoye B."/>
            <person name="Ren Q."/>
            <person name="Restrepo S."/>
            <person name="Roy S."/>
            <person name="Sadanandom A."/>
            <person name="Savidor A."/>
            <person name="Schornack S."/>
            <person name="Schwartz D.C."/>
            <person name="Schumann U.D."/>
            <person name="Schwessinger B."/>
            <person name="Seyer L."/>
            <person name="Sharpe T."/>
            <person name="Silvar C."/>
            <person name="Song J."/>
            <person name="Studholme D.J."/>
            <person name="Sykes S."/>
            <person name="Thines M."/>
            <person name="van de Vondervoort P.J."/>
            <person name="Phuntumart V."/>
            <person name="Wawra S."/>
            <person name="Weide R."/>
            <person name="Win J."/>
            <person name="Young C."/>
            <person name="Zhou S."/>
            <person name="Fry W."/>
            <person name="Meyers B.C."/>
            <person name="van West P."/>
            <person name="Ristaino J."/>
            <person name="Govers F."/>
            <person name="Birch P.R."/>
            <person name="Whisson S.C."/>
            <person name="Judelson H.S."/>
            <person name="Nusbaum C."/>
        </authorList>
    </citation>
    <scope>NUCLEOTIDE SEQUENCE [LARGE SCALE GENOMIC DNA]</scope>
    <source>
        <strain evidence="4">T30-4</strain>
    </source>
</reference>
<dbReference type="OrthoDB" id="88605at2759"/>
<dbReference type="EMBL" id="DS028163">
    <property type="protein sequence ID" value="EEY65207.1"/>
    <property type="molecule type" value="Genomic_DNA"/>
</dbReference>
<dbReference type="KEGG" id="pif:PITG_16827"/>
<organism evidence="3 4">
    <name type="scientific">Phytophthora infestans (strain T30-4)</name>
    <name type="common">Potato late blight agent</name>
    <dbReference type="NCBI Taxonomy" id="403677"/>
    <lineage>
        <taxon>Eukaryota</taxon>
        <taxon>Sar</taxon>
        <taxon>Stramenopiles</taxon>
        <taxon>Oomycota</taxon>
        <taxon>Peronosporomycetes</taxon>
        <taxon>Peronosporales</taxon>
        <taxon>Peronosporaceae</taxon>
        <taxon>Phytophthora</taxon>
    </lineage>
</organism>
<dbReference type="InterPro" id="IPR036058">
    <property type="entry name" value="Kazal_dom_sf"/>
</dbReference>
<dbReference type="PROSITE" id="PS51465">
    <property type="entry name" value="KAZAL_2"/>
    <property type="match status" value="1"/>
</dbReference>
<name>D0NU74_PHYIT</name>
<dbReference type="HOGENOM" id="CLU_2297230_0_0_1"/>
<keyword evidence="1" id="KW-0732">Signal</keyword>
<dbReference type="AlphaFoldDB" id="D0NU74"/>
<protein>
    <submittedName>
        <fullName evidence="3">Protease inhibitor Epi3</fullName>
    </submittedName>
</protein>